<feature type="compositionally biased region" description="Low complexity" evidence="1">
    <location>
        <begin position="74"/>
        <end position="104"/>
    </location>
</feature>
<evidence type="ECO:0000256" key="1">
    <source>
        <dbReference type="SAM" id="MobiDB-lite"/>
    </source>
</evidence>
<feature type="compositionally biased region" description="Polar residues" evidence="1">
    <location>
        <begin position="47"/>
        <end position="71"/>
    </location>
</feature>
<organism evidence="2 3">
    <name type="scientific">Paramarasmius palmivorus</name>
    <dbReference type="NCBI Taxonomy" id="297713"/>
    <lineage>
        <taxon>Eukaryota</taxon>
        <taxon>Fungi</taxon>
        <taxon>Dikarya</taxon>
        <taxon>Basidiomycota</taxon>
        <taxon>Agaricomycotina</taxon>
        <taxon>Agaricomycetes</taxon>
        <taxon>Agaricomycetidae</taxon>
        <taxon>Agaricales</taxon>
        <taxon>Marasmiineae</taxon>
        <taxon>Marasmiaceae</taxon>
        <taxon>Paramarasmius</taxon>
    </lineage>
</organism>
<protein>
    <submittedName>
        <fullName evidence="2">Uncharacterized protein</fullName>
    </submittedName>
</protein>
<feature type="region of interest" description="Disordered" evidence="1">
    <location>
        <begin position="1"/>
        <end position="156"/>
    </location>
</feature>
<feature type="compositionally biased region" description="Polar residues" evidence="1">
    <location>
        <begin position="110"/>
        <end position="122"/>
    </location>
</feature>
<feature type="compositionally biased region" description="Basic residues" evidence="1">
    <location>
        <begin position="131"/>
        <end position="150"/>
    </location>
</feature>
<dbReference type="AlphaFoldDB" id="A0AAW0BVP3"/>
<feature type="region of interest" description="Disordered" evidence="1">
    <location>
        <begin position="364"/>
        <end position="425"/>
    </location>
</feature>
<keyword evidence="3" id="KW-1185">Reference proteome</keyword>
<proteinExistence type="predicted"/>
<feature type="compositionally biased region" description="Polar residues" evidence="1">
    <location>
        <begin position="366"/>
        <end position="389"/>
    </location>
</feature>
<reference evidence="2 3" key="1">
    <citation type="submission" date="2024-01" db="EMBL/GenBank/DDBJ databases">
        <title>A draft genome for a cacao thread blight-causing isolate of Paramarasmius palmivorus.</title>
        <authorList>
            <person name="Baruah I.K."/>
            <person name="Bukari Y."/>
            <person name="Amoako-Attah I."/>
            <person name="Meinhardt L.W."/>
            <person name="Bailey B.A."/>
            <person name="Cohen S.P."/>
        </authorList>
    </citation>
    <scope>NUCLEOTIDE SEQUENCE [LARGE SCALE GENOMIC DNA]</scope>
    <source>
        <strain evidence="2 3">GH-12</strain>
    </source>
</reference>
<evidence type="ECO:0000313" key="3">
    <source>
        <dbReference type="Proteomes" id="UP001383192"/>
    </source>
</evidence>
<accession>A0AAW0BVP3</accession>
<dbReference type="Proteomes" id="UP001383192">
    <property type="component" value="Unassembled WGS sequence"/>
</dbReference>
<sequence>MNSVNRPNGDGKGPLQPHISNLPRRRPKRTPNNAPPPVRRKAVRAPSSSSTENASRANKTLHSSNRTTCPSDSPLPQQPSRNSSPSPSPARSSSSSRSSSASSSEEANDNVLTGDTTPSRSIPHSLGLPKPKGHLQPHVHHMPRRRRAHLKLSPSEQHAKWREEWDMRKHKQEVVKGSGIWIAFDIGTSAFVAVSKGKEKVLSSEEEEDEADAEKRQEFARYAHETEETERRTFKYILRVETRLPLDAVDATCSSIGEDGNTHRFYIPTDSIRDDGVAVLSNEQLTSAAKTVQEFWSSEDTTGESSDRKNLLIVTPRNRPVEAISLAILVYHLHAQHSCSSAPSPVANILPRRPSTPPALRFDIGVSSSAPSSAPENTHEIVTSSSPVPETTLSTSWLESSSVHSAAPSSSADPPAIVSVDPMTPEGAAQSPALAVLTRMHDLEDLKEAWRGALSYEGVACIDEVLRRSI</sequence>
<gene>
    <name evidence="2" type="ORF">VNI00_014451</name>
</gene>
<feature type="compositionally biased region" description="Low complexity" evidence="1">
    <location>
        <begin position="390"/>
        <end position="420"/>
    </location>
</feature>
<comment type="caution">
    <text evidence="2">The sequence shown here is derived from an EMBL/GenBank/DDBJ whole genome shotgun (WGS) entry which is preliminary data.</text>
</comment>
<dbReference type="EMBL" id="JAYKXP010000081">
    <property type="protein sequence ID" value="KAK7029574.1"/>
    <property type="molecule type" value="Genomic_DNA"/>
</dbReference>
<evidence type="ECO:0000313" key="2">
    <source>
        <dbReference type="EMBL" id="KAK7029574.1"/>
    </source>
</evidence>
<name>A0AAW0BVP3_9AGAR</name>